<feature type="chain" id="PRO_5040435605" description="Peptidase S1 domain-containing protein" evidence="8">
    <location>
        <begin position="19"/>
        <end position="280"/>
    </location>
</feature>
<reference evidence="10" key="1">
    <citation type="submission" date="2022-01" db="EMBL/GenBank/DDBJ databases">
        <authorList>
            <person name="King R."/>
        </authorList>
    </citation>
    <scope>NUCLEOTIDE SEQUENCE</scope>
</reference>
<dbReference type="Proteomes" id="UP001153620">
    <property type="component" value="Chromosome 2"/>
</dbReference>
<sequence>MKSIFVILVLSLFALSEARYFKIGYDQQPLPSNPNKAYASRIVNGEPADIAEFPHMLVLLDLTVGGFICGASIISRTWTLSAAHCLEFNVPANLINFRAGSTNRLSGGTVYIAASYHLHPQYNTRTLEFDVAVARTTEHMDGINITPVALPPICNTICCTVCENVAVTTSGWGRNEAGIFPANLMQLTKPIHEFNDCVRIWATFRIVITEDSFCKSAFDSRDTCNGDSGSPLVIGEGANRVQVGVVSFGAPVCGDNSRPSGNARIEHPAIRSWITNISGI</sequence>
<evidence type="ECO:0000256" key="3">
    <source>
        <dbReference type="ARBA" id="ARBA00022801"/>
    </source>
</evidence>
<keyword evidence="5" id="KW-1015">Disulfide bond</keyword>
<keyword evidence="2" id="KW-0222">Digestion</keyword>
<accession>A0A9N9RZ05</accession>
<dbReference type="PROSITE" id="PS50240">
    <property type="entry name" value="TRYPSIN_DOM"/>
    <property type="match status" value="1"/>
</dbReference>
<dbReference type="PROSITE" id="PS00135">
    <property type="entry name" value="TRYPSIN_SER"/>
    <property type="match status" value="1"/>
</dbReference>
<evidence type="ECO:0000256" key="1">
    <source>
        <dbReference type="ARBA" id="ARBA00022670"/>
    </source>
</evidence>
<proteinExistence type="inferred from homology"/>
<evidence type="ECO:0000256" key="5">
    <source>
        <dbReference type="ARBA" id="ARBA00023157"/>
    </source>
</evidence>
<dbReference type="EMBL" id="OU895878">
    <property type="protein sequence ID" value="CAG9805770.1"/>
    <property type="molecule type" value="Genomic_DNA"/>
</dbReference>
<dbReference type="InterPro" id="IPR018114">
    <property type="entry name" value="TRYPSIN_HIS"/>
</dbReference>
<dbReference type="PANTHER" id="PTHR24276:SF91">
    <property type="entry name" value="AT26814P-RELATED"/>
    <property type="match status" value="1"/>
</dbReference>
<dbReference type="GO" id="GO:0006508">
    <property type="term" value="P:proteolysis"/>
    <property type="evidence" value="ECO:0007669"/>
    <property type="project" value="UniProtKB-KW"/>
</dbReference>
<comment type="similarity">
    <text evidence="6">Belongs to the peptidase S1 family. CLIP subfamily.</text>
</comment>
<evidence type="ECO:0000256" key="6">
    <source>
        <dbReference type="ARBA" id="ARBA00024195"/>
    </source>
</evidence>
<evidence type="ECO:0000256" key="7">
    <source>
        <dbReference type="RuleBase" id="RU363034"/>
    </source>
</evidence>
<evidence type="ECO:0000256" key="4">
    <source>
        <dbReference type="ARBA" id="ARBA00022825"/>
    </source>
</evidence>
<dbReference type="InterPro" id="IPR001254">
    <property type="entry name" value="Trypsin_dom"/>
</dbReference>
<evidence type="ECO:0000313" key="10">
    <source>
        <dbReference type="EMBL" id="CAG9805770.1"/>
    </source>
</evidence>
<name>A0A9N9RZ05_9DIPT</name>
<organism evidence="10 11">
    <name type="scientific">Chironomus riparius</name>
    <dbReference type="NCBI Taxonomy" id="315576"/>
    <lineage>
        <taxon>Eukaryota</taxon>
        <taxon>Metazoa</taxon>
        <taxon>Ecdysozoa</taxon>
        <taxon>Arthropoda</taxon>
        <taxon>Hexapoda</taxon>
        <taxon>Insecta</taxon>
        <taxon>Pterygota</taxon>
        <taxon>Neoptera</taxon>
        <taxon>Endopterygota</taxon>
        <taxon>Diptera</taxon>
        <taxon>Nematocera</taxon>
        <taxon>Chironomoidea</taxon>
        <taxon>Chironomidae</taxon>
        <taxon>Chironominae</taxon>
        <taxon>Chironomus</taxon>
    </lineage>
</organism>
<keyword evidence="1 7" id="KW-0645">Protease</keyword>
<dbReference type="CDD" id="cd00190">
    <property type="entry name" value="Tryp_SPc"/>
    <property type="match status" value="1"/>
</dbReference>
<dbReference type="AlphaFoldDB" id="A0A9N9RZ05"/>
<keyword evidence="8" id="KW-0732">Signal</keyword>
<feature type="domain" description="Peptidase S1" evidence="9">
    <location>
        <begin position="42"/>
        <end position="279"/>
    </location>
</feature>
<dbReference type="GO" id="GO:0007586">
    <property type="term" value="P:digestion"/>
    <property type="evidence" value="ECO:0007669"/>
    <property type="project" value="UniProtKB-KW"/>
</dbReference>
<protein>
    <recommendedName>
        <fullName evidence="9">Peptidase S1 domain-containing protein</fullName>
    </recommendedName>
</protein>
<dbReference type="InterPro" id="IPR033116">
    <property type="entry name" value="TRYPSIN_SER"/>
</dbReference>
<dbReference type="InterPro" id="IPR001314">
    <property type="entry name" value="Peptidase_S1A"/>
</dbReference>
<feature type="signal peptide" evidence="8">
    <location>
        <begin position="1"/>
        <end position="18"/>
    </location>
</feature>
<dbReference type="SUPFAM" id="SSF50494">
    <property type="entry name" value="Trypsin-like serine proteases"/>
    <property type="match status" value="1"/>
</dbReference>
<dbReference type="InterPro" id="IPR043504">
    <property type="entry name" value="Peptidase_S1_PA_chymotrypsin"/>
</dbReference>
<keyword evidence="3 7" id="KW-0378">Hydrolase</keyword>
<evidence type="ECO:0000256" key="2">
    <source>
        <dbReference type="ARBA" id="ARBA00022757"/>
    </source>
</evidence>
<dbReference type="PRINTS" id="PR00722">
    <property type="entry name" value="CHYMOTRYPSIN"/>
</dbReference>
<reference evidence="10" key="2">
    <citation type="submission" date="2022-10" db="EMBL/GenBank/DDBJ databases">
        <authorList>
            <consortium name="ENA_rothamsted_submissions"/>
            <consortium name="culmorum"/>
            <person name="King R."/>
        </authorList>
    </citation>
    <scope>NUCLEOTIDE SEQUENCE</scope>
</reference>
<dbReference type="GO" id="GO:0004252">
    <property type="term" value="F:serine-type endopeptidase activity"/>
    <property type="evidence" value="ECO:0007669"/>
    <property type="project" value="InterPro"/>
</dbReference>
<evidence type="ECO:0000313" key="11">
    <source>
        <dbReference type="Proteomes" id="UP001153620"/>
    </source>
</evidence>
<evidence type="ECO:0000256" key="8">
    <source>
        <dbReference type="SAM" id="SignalP"/>
    </source>
</evidence>
<dbReference type="Pfam" id="PF00089">
    <property type="entry name" value="Trypsin"/>
    <property type="match status" value="1"/>
</dbReference>
<keyword evidence="4 7" id="KW-0720">Serine protease</keyword>
<gene>
    <name evidence="10" type="ORF">CHIRRI_LOCUS8638</name>
</gene>
<dbReference type="Gene3D" id="2.40.10.10">
    <property type="entry name" value="Trypsin-like serine proteases"/>
    <property type="match status" value="1"/>
</dbReference>
<dbReference type="PANTHER" id="PTHR24276">
    <property type="entry name" value="POLYSERASE-RELATED"/>
    <property type="match status" value="1"/>
</dbReference>
<dbReference type="OrthoDB" id="10059102at2759"/>
<dbReference type="PROSITE" id="PS00134">
    <property type="entry name" value="TRYPSIN_HIS"/>
    <property type="match status" value="1"/>
</dbReference>
<keyword evidence="11" id="KW-1185">Reference proteome</keyword>
<evidence type="ECO:0000259" key="9">
    <source>
        <dbReference type="PROSITE" id="PS50240"/>
    </source>
</evidence>
<dbReference type="SMART" id="SM00020">
    <property type="entry name" value="Tryp_SPc"/>
    <property type="match status" value="1"/>
</dbReference>
<dbReference type="InterPro" id="IPR009003">
    <property type="entry name" value="Peptidase_S1_PA"/>
</dbReference>
<dbReference type="InterPro" id="IPR050430">
    <property type="entry name" value="Peptidase_S1"/>
</dbReference>